<sequence>MIKVSVIVPVYNPGKNIRDLVRTVLGQTLPADEYEVIFVDDGSTDDTPALLDELAAEHANVRVEHTPNSGWPGRPRNIGTDLAQGEYVLYADNDDWIGKEALQRLYDKAKADDADVVVGKVVGHGKDVARPIFAANQAGVGLDWEPLVTLLSPHKLFRRAFLDEQGIRFPEGRRRLEDHVFMVNAYARTRKVSVLADYPCYHWVRRRRSASFRRLDPTGYYRDLEEVLDILDRHVEPGELRDRLYSNWYRGKLLRRVGGPAFVRRTEGDEAYSRELFEEIRRVAERRFGDRMEPYLPFSLRVRSYLLRTGSFEGLLALAAFESQLEARAIGYPRAHGKGLAVRVDLALRGAEQPLRFERFGDEERPRVRWVPPPGPLRDALPDEVLDATDDFAASRPGLFLRSPKTLSEYPVATKGEARLITDGTVAQAGDARLNPSRASGGSPLRGGTWELHAIADVAGFSAPAQVSRRMASEPMLLRMGADGQLVERKPPKPPAPPPAPPRLRQRVVGRVPGGPAVWRAVRGGQSRA</sequence>
<evidence type="ECO:0000259" key="2">
    <source>
        <dbReference type="Pfam" id="PF00535"/>
    </source>
</evidence>
<feature type="domain" description="TarS/TarP linker" evidence="3">
    <location>
        <begin position="217"/>
        <end position="319"/>
    </location>
</feature>
<feature type="compositionally biased region" description="Pro residues" evidence="1">
    <location>
        <begin position="493"/>
        <end position="502"/>
    </location>
</feature>
<dbReference type="PANTHER" id="PTHR22916:SF3">
    <property type="entry name" value="UDP-GLCNAC:BETAGAL BETA-1,3-N-ACETYLGLUCOSAMINYLTRANSFERASE-LIKE PROTEIN 1"/>
    <property type="match status" value="1"/>
</dbReference>
<evidence type="ECO:0000313" key="5">
    <source>
        <dbReference type="Proteomes" id="UP001162834"/>
    </source>
</evidence>
<evidence type="ECO:0000313" key="4">
    <source>
        <dbReference type="EMBL" id="UGS36177.1"/>
    </source>
</evidence>
<dbReference type="KEGG" id="sbae:DSM104329_02577"/>
<name>A0A9E7C136_9ACTN</name>
<dbReference type="InterPro" id="IPR029044">
    <property type="entry name" value="Nucleotide-diphossugar_trans"/>
</dbReference>
<proteinExistence type="predicted"/>
<dbReference type="PANTHER" id="PTHR22916">
    <property type="entry name" value="GLYCOSYLTRANSFERASE"/>
    <property type="match status" value="1"/>
</dbReference>
<feature type="domain" description="Glycosyltransferase 2-like" evidence="2">
    <location>
        <begin position="5"/>
        <end position="130"/>
    </location>
</feature>
<dbReference type="RefSeq" id="WP_259315853.1">
    <property type="nucleotide sequence ID" value="NZ_CP087164.1"/>
</dbReference>
<dbReference type="CDD" id="cd00761">
    <property type="entry name" value="Glyco_tranf_GTA_type"/>
    <property type="match status" value="1"/>
</dbReference>
<dbReference type="Pfam" id="PF22181">
    <property type="entry name" value="TarS_linker"/>
    <property type="match status" value="1"/>
</dbReference>
<evidence type="ECO:0000256" key="1">
    <source>
        <dbReference type="SAM" id="MobiDB-lite"/>
    </source>
</evidence>
<dbReference type="InterPro" id="IPR001173">
    <property type="entry name" value="Glyco_trans_2-like"/>
</dbReference>
<evidence type="ECO:0008006" key="6">
    <source>
        <dbReference type="Google" id="ProtNLM"/>
    </source>
</evidence>
<dbReference type="Pfam" id="PF00535">
    <property type="entry name" value="Glycos_transf_2"/>
    <property type="match status" value="1"/>
</dbReference>
<keyword evidence="5" id="KW-1185">Reference proteome</keyword>
<dbReference type="InterPro" id="IPR054028">
    <property type="entry name" value="TarS/TarP_linker"/>
</dbReference>
<dbReference type="SUPFAM" id="SSF53448">
    <property type="entry name" value="Nucleotide-diphospho-sugar transferases"/>
    <property type="match status" value="1"/>
</dbReference>
<dbReference type="Proteomes" id="UP001162834">
    <property type="component" value="Chromosome"/>
</dbReference>
<organism evidence="4 5">
    <name type="scientific">Capillimicrobium parvum</name>
    <dbReference type="NCBI Taxonomy" id="2884022"/>
    <lineage>
        <taxon>Bacteria</taxon>
        <taxon>Bacillati</taxon>
        <taxon>Actinomycetota</taxon>
        <taxon>Thermoleophilia</taxon>
        <taxon>Solirubrobacterales</taxon>
        <taxon>Capillimicrobiaceae</taxon>
        <taxon>Capillimicrobium</taxon>
    </lineage>
</organism>
<evidence type="ECO:0000259" key="3">
    <source>
        <dbReference type="Pfam" id="PF22181"/>
    </source>
</evidence>
<gene>
    <name evidence="4" type="ORF">DSM104329_02577</name>
</gene>
<protein>
    <recommendedName>
        <fullName evidence="6">Glycosyltransferase 2-like domain-containing protein</fullName>
    </recommendedName>
</protein>
<dbReference type="EMBL" id="CP087164">
    <property type="protein sequence ID" value="UGS36177.1"/>
    <property type="molecule type" value="Genomic_DNA"/>
</dbReference>
<dbReference type="Gene3D" id="3.90.550.10">
    <property type="entry name" value="Spore Coat Polysaccharide Biosynthesis Protein SpsA, Chain A"/>
    <property type="match status" value="1"/>
</dbReference>
<accession>A0A9E7C136</accession>
<dbReference type="GO" id="GO:0016758">
    <property type="term" value="F:hexosyltransferase activity"/>
    <property type="evidence" value="ECO:0007669"/>
    <property type="project" value="UniProtKB-ARBA"/>
</dbReference>
<dbReference type="AlphaFoldDB" id="A0A9E7C136"/>
<feature type="region of interest" description="Disordered" evidence="1">
    <location>
        <begin position="486"/>
        <end position="511"/>
    </location>
</feature>
<reference evidence="4" key="1">
    <citation type="journal article" date="2022" name="Int. J. Syst. Evol. Microbiol.">
        <title>Pseudomonas aegrilactucae sp. nov. and Pseudomonas morbosilactucae sp. nov., pathogens causing bacterial rot of lettuce in Japan.</title>
        <authorList>
            <person name="Sawada H."/>
            <person name="Fujikawa T."/>
            <person name="Satou M."/>
        </authorList>
    </citation>
    <scope>NUCLEOTIDE SEQUENCE</scope>
    <source>
        <strain evidence="4">0166_1</strain>
    </source>
</reference>